<organism evidence="1 2">
    <name type="scientific">Caerostris extrusa</name>
    <name type="common">Bark spider</name>
    <name type="synonym">Caerostris bankana</name>
    <dbReference type="NCBI Taxonomy" id="172846"/>
    <lineage>
        <taxon>Eukaryota</taxon>
        <taxon>Metazoa</taxon>
        <taxon>Ecdysozoa</taxon>
        <taxon>Arthropoda</taxon>
        <taxon>Chelicerata</taxon>
        <taxon>Arachnida</taxon>
        <taxon>Araneae</taxon>
        <taxon>Araneomorphae</taxon>
        <taxon>Entelegynae</taxon>
        <taxon>Araneoidea</taxon>
        <taxon>Araneidae</taxon>
        <taxon>Caerostris</taxon>
    </lineage>
</organism>
<evidence type="ECO:0000313" key="2">
    <source>
        <dbReference type="Proteomes" id="UP001054945"/>
    </source>
</evidence>
<sequence>MGGGGDALECMKHFERTSWAATVHSKSAGYPLMHRAVFTPRDWPRMTSFGQPGQAYVLYHIIQCLHPNKISVLCPIGAKEHREPRTDSSDGELVSSCLYSRLSTAWTFVLFKSRVPVATL</sequence>
<dbReference type="EMBL" id="BPLR01016453">
    <property type="protein sequence ID" value="GIY83984.1"/>
    <property type="molecule type" value="Genomic_DNA"/>
</dbReference>
<evidence type="ECO:0000313" key="1">
    <source>
        <dbReference type="EMBL" id="GIY83984.1"/>
    </source>
</evidence>
<reference evidence="1 2" key="1">
    <citation type="submission" date="2021-06" db="EMBL/GenBank/DDBJ databases">
        <title>Caerostris extrusa draft genome.</title>
        <authorList>
            <person name="Kono N."/>
            <person name="Arakawa K."/>
        </authorList>
    </citation>
    <scope>NUCLEOTIDE SEQUENCE [LARGE SCALE GENOMIC DNA]</scope>
</reference>
<gene>
    <name evidence="1" type="ORF">CEXT_642811</name>
</gene>
<dbReference type="Proteomes" id="UP001054945">
    <property type="component" value="Unassembled WGS sequence"/>
</dbReference>
<name>A0AAV4WQ77_CAEEX</name>
<protein>
    <submittedName>
        <fullName evidence="1">Uncharacterized protein</fullName>
    </submittedName>
</protein>
<keyword evidence="2" id="KW-1185">Reference proteome</keyword>
<dbReference type="AlphaFoldDB" id="A0AAV4WQ77"/>
<proteinExistence type="predicted"/>
<accession>A0AAV4WQ77</accession>
<comment type="caution">
    <text evidence="1">The sequence shown here is derived from an EMBL/GenBank/DDBJ whole genome shotgun (WGS) entry which is preliminary data.</text>
</comment>